<feature type="transmembrane region" description="Helical" evidence="2">
    <location>
        <begin position="59"/>
        <end position="76"/>
    </location>
</feature>
<dbReference type="SUPFAM" id="SSF55785">
    <property type="entry name" value="PYP-like sensor domain (PAS domain)"/>
    <property type="match status" value="1"/>
</dbReference>
<dbReference type="InterPro" id="IPR035965">
    <property type="entry name" value="PAS-like_dom_sf"/>
</dbReference>
<dbReference type="PANTHER" id="PTHR44757:SF2">
    <property type="entry name" value="BIOFILM ARCHITECTURE MAINTENANCE PROTEIN MBAA"/>
    <property type="match status" value="1"/>
</dbReference>
<dbReference type="CDD" id="cd01949">
    <property type="entry name" value="GGDEF"/>
    <property type="match status" value="1"/>
</dbReference>
<evidence type="ECO:0000313" key="6">
    <source>
        <dbReference type="Proteomes" id="UP000198386"/>
    </source>
</evidence>
<dbReference type="SMART" id="SM00052">
    <property type="entry name" value="EAL"/>
    <property type="match status" value="1"/>
</dbReference>
<dbReference type="EMBL" id="FZOH01000005">
    <property type="protein sequence ID" value="SNS54104.1"/>
    <property type="molecule type" value="Genomic_DNA"/>
</dbReference>
<feature type="transmembrane region" description="Helical" evidence="2">
    <location>
        <begin position="83"/>
        <end position="102"/>
    </location>
</feature>
<dbReference type="Proteomes" id="UP000198386">
    <property type="component" value="Unassembled WGS sequence"/>
</dbReference>
<keyword evidence="6" id="KW-1185">Reference proteome</keyword>
<dbReference type="SMART" id="SM00267">
    <property type="entry name" value="GGDEF"/>
    <property type="match status" value="1"/>
</dbReference>
<dbReference type="Pfam" id="PF00563">
    <property type="entry name" value="EAL"/>
    <property type="match status" value="1"/>
</dbReference>
<evidence type="ECO:0000256" key="1">
    <source>
        <dbReference type="SAM" id="MobiDB-lite"/>
    </source>
</evidence>
<dbReference type="AlphaFoldDB" id="A0A239FDG2"/>
<evidence type="ECO:0000256" key="2">
    <source>
        <dbReference type="SAM" id="Phobius"/>
    </source>
</evidence>
<dbReference type="Gene3D" id="3.30.70.270">
    <property type="match status" value="1"/>
</dbReference>
<dbReference type="InterPro" id="IPR035919">
    <property type="entry name" value="EAL_sf"/>
</dbReference>
<feature type="domain" description="EAL" evidence="3">
    <location>
        <begin position="642"/>
        <end position="898"/>
    </location>
</feature>
<feature type="transmembrane region" description="Helical" evidence="2">
    <location>
        <begin position="114"/>
        <end position="136"/>
    </location>
</feature>
<dbReference type="Gene3D" id="3.20.20.450">
    <property type="entry name" value="EAL domain"/>
    <property type="match status" value="1"/>
</dbReference>
<dbReference type="PANTHER" id="PTHR44757">
    <property type="entry name" value="DIGUANYLATE CYCLASE DGCP"/>
    <property type="match status" value="1"/>
</dbReference>
<dbReference type="PROSITE" id="PS50887">
    <property type="entry name" value="GGDEF"/>
    <property type="match status" value="1"/>
</dbReference>
<feature type="transmembrane region" description="Helical" evidence="2">
    <location>
        <begin position="148"/>
        <end position="168"/>
    </location>
</feature>
<dbReference type="SUPFAM" id="SSF55073">
    <property type="entry name" value="Nucleotide cyclase"/>
    <property type="match status" value="1"/>
</dbReference>
<dbReference type="Pfam" id="PF00990">
    <property type="entry name" value="GGDEF"/>
    <property type="match status" value="1"/>
</dbReference>
<proteinExistence type="predicted"/>
<dbReference type="PROSITE" id="PS50883">
    <property type="entry name" value="EAL"/>
    <property type="match status" value="1"/>
</dbReference>
<dbReference type="InterPro" id="IPR043128">
    <property type="entry name" value="Rev_trsase/Diguanyl_cyclase"/>
</dbReference>
<accession>A0A239FDG2</accession>
<name>A0A239FDG2_9ACTN</name>
<dbReference type="Gene3D" id="3.30.450.20">
    <property type="entry name" value="PAS domain"/>
    <property type="match status" value="1"/>
</dbReference>
<evidence type="ECO:0000313" key="5">
    <source>
        <dbReference type="EMBL" id="SNS54104.1"/>
    </source>
</evidence>
<keyword evidence="2" id="KW-1133">Transmembrane helix</keyword>
<feature type="transmembrane region" description="Helical" evidence="2">
    <location>
        <begin position="21"/>
        <end position="47"/>
    </location>
</feature>
<gene>
    <name evidence="5" type="ORF">SAMN04488107_2936</name>
</gene>
<feature type="transmembrane region" description="Helical" evidence="2">
    <location>
        <begin position="310"/>
        <end position="331"/>
    </location>
</feature>
<reference evidence="6" key="1">
    <citation type="submission" date="2017-06" db="EMBL/GenBank/DDBJ databases">
        <authorList>
            <person name="Varghese N."/>
            <person name="Submissions S."/>
        </authorList>
    </citation>
    <scope>NUCLEOTIDE SEQUENCE [LARGE SCALE GENOMIC DNA]</scope>
    <source>
        <strain evidence="6">DSM 45423</strain>
    </source>
</reference>
<feature type="domain" description="GGDEF" evidence="4">
    <location>
        <begin position="500"/>
        <end position="633"/>
    </location>
</feature>
<dbReference type="SUPFAM" id="SSF141868">
    <property type="entry name" value="EAL domain-like"/>
    <property type="match status" value="1"/>
</dbReference>
<feature type="transmembrane region" description="Helical" evidence="2">
    <location>
        <begin position="188"/>
        <end position="206"/>
    </location>
</feature>
<dbReference type="PROSITE" id="PS51257">
    <property type="entry name" value="PROKAR_LIPOPROTEIN"/>
    <property type="match status" value="1"/>
</dbReference>
<dbReference type="InterPro" id="IPR000160">
    <property type="entry name" value="GGDEF_dom"/>
</dbReference>
<dbReference type="InterPro" id="IPR052155">
    <property type="entry name" value="Biofilm_reg_signaling"/>
</dbReference>
<dbReference type="CDD" id="cd01948">
    <property type="entry name" value="EAL"/>
    <property type="match status" value="1"/>
</dbReference>
<sequence length="918" mass="94073">MERFQTVPFRADAHPVSSTSVRAGGVAVPGAVLGCAGVGLVAAVLWAQAAWSGTTAGTVLYSAVTGLAVVAAWGGAGRGSRRPVALCAAVAVTLSAVGDVLWQVQASLTGSGSGAGPADAVHLAGYAAVAVGLALLARTHTEDRDQRVAGWIDALVVFVAVLLVVWEVSIAATVEDGSLSVLTRTTLALYPAIDAALIGLVVRLLATRRQGERTSLVVAAGCACWVVSDIADLLHADAGSFGSLLDAGRVLGSVLLAVAAWPSASPAPAGARAPSSRVGLARLAVCLGALVVPPTTDLVVHAAGGAGDPVAILTGTVVLTVLVFLRAALLLRGEAAARAQLRARERRAATLARYSSDAALVVARDGRLLSDPAPVAAVLGTAPPAGRSAGEVVRLAGIDLEQAQRVLDRALAAPGTVVDAEVPARYRGEDRWLGVRLVDLGEDPDVGGVVVHVTDVTGRRRAEEALAHSVLHDTLTGLANRVLFADRVGQALLRTVRGGGSVAVVSLDVDGFQAVNDGLGHAAGDALLREVAARLRGAVRADDTVARLGGDEFAVLVEQSGDGDDEAVATAERVRAVLSRPVVLAGGPVGVSASVGVAVGRGAAGAESLIADADLALYSAKLEGRGRTVRFEPGMRAAARAARELEDELRGALGRGEFRLVYQPVVALADRRVTGFEALLRWDSPRLGAVGPDRFVPVAEAAGLMDEIGAWVLREACATAAAWRRDHPAAGGTSMAVNVSATQLRSCDLAGSVAAALADSGLPACALVLEVTETALVDDPERAAASLAELRALGVRLALDDFGTGYSSLAHLRQFTVDVLKIDRSFVGGIADGEPLPAIVRGTIDLGRTLGLEVLAEGVEHEHQARLLAEGCCDTAQGHLFARPLERTDAEALLLGRTGRRRRAAVPPPRGARSAARR</sequence>
<dbReference type="NCBIfam" id="TIGR00254">
    <property type="entry name" value="GGDEF"/>
    <property type="match status" value="1"/>
</dbReference>
<keyword evidence="2" id="KW-0472">Membrane</keyword>
<feature type="region of interest" description="Disordered" evidence="1">
    <location>
        <begin position="898"/>
        <end position="918"/>
    </location>
</feature>
<dbReference type="InterPro" id="IPR029787">
    <property type="entry name" value="Nucleotide_cyclase"/>
</dbReference>
<dbReference type="InterPro" id="IPR001633">
    <property type="entry name" value="EAL_dom"/>
</dbReference>
<organism evidence="5 6">
    <name type="scientific">Geodermatophilus saharensis</name>
    <dbReference type="NCBI Taxonomy" id="1137994"/>
    <lineage>
        <taxon>Bacteria</taxon>
        <taxon>Bacillati</taxon>
        <taxon>Actinomycetota</taxon>
        <taxon>Actinomycetes</taxon>
        <taxon>Geodermatophilales</taxon>
        <taxon>Geodermatophilaceae</taxon>
        <taxon>Geodermatophilus</taxon>
    </lineage>
</organism>
<protein>
    <submittedName>
        <fullName evidence="5">Diguanylate cyclase (GGDEF) domain-containing protein</fullName>
    </submittedName>
</protein>
<keyword evidence="2" id="KW-0812">Transmembrane</keyword>
<evidence type="ECO:0000259" key="3">
    <source>
        <dbReference type="PROSITE" id="PS50883"/>
    </source>
</evidence>
<evidence type="ECO:0000259" key="4">
    <source>
        <dbReference type="PROSITE" id="PS50887"/>
    </source>
</evidence>